<reference evidence="1 2" key="1">
    <citation type="submission" date="2010-03" db="EMBL/GenBank/DDBJ databases">
        <title>The genome sequence of Alistipes shahii WAL 8301.</title>
        <authorList>
            <consortium name="metaHIT consortium -- http://www.metahit.eu/"/>
            <person name="Pajon A."/>
            <person name="Turner K."/>
            <person name="Parkhill J."/>
        </authorList>
    </citation>
    <scope>NUCLEOTIDE SEQUENCE [LARGE SCALE GENOMIC DNA]</scope>
    <source>
        <strain evidence="1 2">WAL 8301</strain>
    </source>
</reference>
<organism evidence="1 2">
    <name type="scientific">Alistipes shahii WAL 8301</name>
    <dbReference type="NCBI Taxonomy" id="717959"/>
    <lineage>
        <taxon>Bacteria</taxon>
        <taxon>Pseudomonadati</taxon>
        <taxon>Bacteroidota</taxon>
        <taxon>Bacteroidia</taxon>
        <taxon>Bacteroidales</taxon>
        <taxon>Rikenellaceae</taxon>
        <taxon>Alistipes</taxon>
    </lineage>
</organism>
<proteinExistence type="predicted"/>
<keyword evidence="2" id="KW-1185">Reference proteome</keyword>
<dbReference type="PROSITE" id="PS51257">
    <property type="entry name" value="PROKAR_LIPOPROTEIN"/>
    <property type="match status" value="1"/>
</dbReference>
<dbReference type="STRING" id="717959.AL1_09140"/>
<dbReference type="EMBL" id="FP929032">
    <property type="protein sequence ID" value="CBK63458.1"/>
    <property type="molecule type" value="Genomic_DNA"/>
</dbReference>
<dbReference type="HOGENOM" id="CLU_1352271_0_0_10"/>
<dbReference type="PATRIC" id="fig|717959.3.peg.2505"/>
<reference evidence="1 2" key="2">
    <citation type="submission" date="2010-03" db="EMBL/GenBank/DDBJ databases">
        <authorList>
            <person name="Pajon A."/>
        </authorList>
    </citation>
    <scope>NUCLEOTIDE SEQUENCE [LARGE SCALE GENOMIC DNA]</scope>
    <source>
        <strain evidence="1 2">WAL 8301</strain>
    </source>
</reference>
<evidence type="ECO:0000313" key="2">
    <source>
        <dbReference type="Proteomes" id="UP000008794"/>
    </source>
</evidence>
<sequence>MRTTTLKNIAFSAMLVGSIGLTSCDKNDDPKPTPNDVLQHFAFVHYVDKSAYVGTFGDLTPQATDNKKAFEFGFGCYLFAKGNTVLVPEGKFGDKVHKFTRGVHGELQKAGTMTFEQMAQPGEINFIDEQRAYVALHGRGKIALINTATLQKEDEIDLSPYAVQDNNPDPGCNVIRDGKMYVALNQLNSPHTSVPGLGTDKP</sequence>
<protein>
    <submittedName>
        <fullName evidence="1">Uncharacterized protein</fullName>
    </submittedName>
</protein>
<gene>
    <name evidence="1" type="ORF">AL1_09140</name>
</gene>
<dbReference type="KEGG" id="ash:AL1_09140"/>
<evidence type="ECO:0000313" key="1">
    <source>
        <dbReference type="EMBL" id="CBK63458.1"/>
    </source>
</evidence>
<dbReference type="Proteomes" id="UP000008794">
    <property type="component" value="Chromosome"/>
</dbReference>
<name>D4IKJ6_9BACT</name>
<accession>D4IKJ6</accession>
<dbReference type="AlphaFoldDB" id="D4IKJ6"/>